<dbReference type="PANTHER" id="PTHR31232">
    <property type="match status" value="1"/>
</dbReference>
<feature type="signal peptide" evidence="6">
    <location>
        <begin position="1"/>
        <end position="26"/>
    </location>
</feature>
<evidence type="ECO:0000256" key="6">
    <source>
        <dbReference type="RuleBase" id="RU367044"/>
    </source>
</evidence>
<organism evidence="7 8">
    <name type="scientific">Lupinus luteus</name>
    <name type="common">European yellow lupine</name>
    <dbReference type="NCBI Taxonomy" id="3873"/>
    <lineage>
        <taxon>Eukaryota</taxon>
        <taxon>Viridiplantae</taxon>
        <taxon>Streptophyta</taxon>
        <taxon>Embryophyta</taxon>
        <taxon>Tracheophyta</taxon>
        <taxon>Spermatophyta</taxon>
        <taxon>Magnoliopsida</taxon>
        <taxon>eudicotyledons</taxon>
        <taxon>Gunneridae</taxon>
        <taxon>Pentapetalae</taxon>
        <taxon>rosids</taxon>
        <taxon>fabids</taxon>
        <taxon>Fabales</taxon>
        <taxon>Fabaceae</taxon>
        <taxon>Papilionoideae</taxon>
        <taxon>50 kb inversion clade</taxon>
        <taxon>genistoids sensu lato</taxon>
        <taxon>core genistoids</taxon>
        <taxon>Genisteae</taxon>
        <taxon>Lupinus</taxon>
    </lineage>
</organism>
<dbReference type="GO" id="GO:0005576">
    <property type="term" value="C:extracellular region"/>
    <property type="evidence" value="ECO:0007669"/>
    <property type="project" value="UniProtKB-SubCell"/>
</dbReference>
<evidence type="ECO:0000256" key="3">
    <source>
        <dbReference type="ARBA" id="ARBA00022471"/>
    </source>
</evidence>
<feature type="chain" id="PRO_5043102632" description="S-protein homolog" evidence="6">
    <location>
        <begin position="27"/>
        <end position="140"/>
    </location>
</feature>
<keyword evidence="4 6" id="KW-0964">Secreted</keyword>
<comment type="caution">
    <text evidence="7">The sequence shown here is derived from an EMBL/GenBank/DDBJ whole genome shotgun (WGS) entry which is preliminary data.</text>
</comment>
<evidence type="ECO:0000256" key="2">
    <source>
        <dbReference type="ARBA" id="ARBA00005581"/>
    </source>
</evidence>
<comment type="subcellular location">
    <subcellularLocation>
        <location evidence="1 6">Secreted</location>
    </subcellularLocation>
</comment>
<gene>
    <name evidence="7" type="ORF">LLUT_LOCUS12368</name>
</gene>
<keyword evidence="5 6" id="KW-0732">Signal</keyword>
<proteinExistence type="inferred from homology"/>
<dbReference type="InterPro" id="IPR010264">
    <property type="entry name" value="Self-incomp_S1"/>
</dbReference>
<protein>
    <recommendedName>
        <fullName evidence="6">S-protein homolog</fullName>
    </recommendedName>
</protein>
<dbReference type="AlphaFoldDB" id="A0AAV1WPT5"/>
<evidence type="ECO:0000313" key="8">
    <source>
        <dbReference type="Proteomes" id="UP001497480"/>
    </source>
</evidence>
<sequence>MMVGSRTHTLLFPLLLLASLMVVSEGTWDLKYRHVYIKNGLDNHTILRFRCKSADDDLGTQNLKYDEEFKFQFRPSIFTNTVFHCSFTWDGKYRTFPIYDFKRDENSCHDCYWSIKQNFPCRFDNKTQGYDFCAFDYGFN</sequence>
<dbReference type="GO" id="GO:0060320">
    <property type="term" value="P:rejection of self pollen"/>
    <property type="evidence" value="ECO:0007669"/>
    <property type="project" value="UniProtKB-KW"/>
</dbReference>
<dbReference type="Pfam" id="PF05938">
    <property type="entry name" value="Self-incomp_S1"/>
    <property type="match status" value="1"/>
</dbReference>
<reference evidence="7 8" key="1">
    <citation type="submission" date="2024-03" db="EMBL/GenBank/DDBJ databases">
        <authorList>
            <person name="Martinez-Hernandez J."/>
        </authorList>
    </citation>
    <scope>NUCLEOTIDE SEQUENCE [LARGE SCALE GENOMIC DNA]</scope>
</reference>
<name>A0AAV1WPT5_LUPLU</name>
<keyword evidence="3 6" id="KW-0713">Self-incompatibility</keyword>
<keyword evidence="8" id="KW-1185">Reference proteome</keyword>
<comment type="similarity">
    <text evidence="2 6">Belongs to the plant self-incompatibility (S1) protein family.</text>
</comment>
<evidence type="ECO:0000256" key="5">
    <source>
        <dbReference type="ARBA" id="ARBA00022729"/>
    </source>
</evidence>
<evidence type="ECO:0000256" key="1">
    <source>
        <dbReference type="ARBA" id="ARBA00004613"/>
    </source>
</evidence>
<dbReference type="Proteomes" id="UP001497480">
    <property type="component" value="Unassembled WGS sequence"/>
</dbReference>
<dbReference type="EMBL" id="CAXHTB010000008">
    <property type="protein sequence ID" value="CAL0311308.1"/>
    <property type="molecule type" value="Genomic_DNA"/>
</dbReference>
<evidence type="ECO:0000256" key="4">
    <source>
        <dbReference type="ARBA" id="ARBA00022525"/>
    </source>
</evidence>
<accession>A0AAV1WPT5</accession>
<evidence type="ECO:0000313" key="7">
    <source>
        <dbReference type="EMBL" id="CAL0311308.1"/>
    </source>
</evidence>
<dbReference type="PANTHER" id="PTHR31232:SF43">
    <property type="entry name" value="S-PROTEIN HOMOLOG 29-RELATED"/>
    <property type="match status" value="1"/>
</dbReference>